<dbReference type="InterPro" id="IPR036955">
    <property type="entry name" value="AP2/ERF_dom_sf"/>
</dbReference>
<dbReference type="SMART" id="SM00380">
    <property type="entry name" value="AP2"/>
    <property type="match status" value="1"/>
</dbReference>
<keyword evidence="9" id="KW-1185">Reference proteome</keyword>
<dbReference type="InterPro" id="IPR044808">
    <property type="entry name" value="ERF_plant"/>
</dbReference>
<comment type="subcellular location">
    <subcellularLocation>
        <location evidence="1">Nucleus</location>
    </subcellularLocation>
</comment>
<comment type="caution">
    <text evidence="8">The sequence shown here is derived from an EMBL/GenBank/DDBJ whole genome shotgun (WGS) entry which is preliminary data.</text>
</comment>
<feature type="compositionally biased region" description="Basic residues" evidence="6">
    <location>
        <begin position="7"/>
        <end position="17"/>
    </location>
</feature>
<evidence type="ECO:0000256" key="3">
    <source>
        <dbReference type="ARBA" id="ARBA00023125"/>
    </source>
</evidence>
<organism evidence="8 9">
    <name type="scientific">Aristolochia fimbriata</name>
    <name type="common">White veined hardy Dutchman's pipe vine</name>
    <dbReference type="NCBI Taxonomy" id="158543"/>
    <lineage>
        <taxon>Eukaryota</taxon>
        <taxon>Viridiplantae</taxon>
        <taxon>Streptophyta</taxon>
        <taxon>Embryophyta</taxon>
        <taxon>Tracheophyta</taxon>
        <taxon>Spermatophyta</taxon>
        <taxon>Magnoliopsida</taxon>
        <taxon>Magnoliidae</taxon>
        <taxon>Piperales</taxon>
        <taxon>Aristolochiaceae</taxon>
        <taxon>Aristolochia</taxon>
    </lineage>
</organism>
<feature type="region of interest" description="Disordered" evidence="6">
    <location>
        <begin position="115"/>
        <end position="147"/>
    </location>
</feature>
<dbReference type="AlphaFoldDB" id="A0AAV7EPX2"/>
<feature type="domain" description="AP2/ERF" evidence="7">
    <location>
        <begin position="143"/>
        <end position="200"/>
    </location>
</feature>
<evidence type="ECO:0000256" key="4">
    <source>
        <dbReference type="ARBA" id="ARBA00023163"/>
    </source>
</evidence>
<dbReference type="CDD" id="cd00018">
    <property type="entry name" value="AP2"/>
    <property type="match status" value="1"/>
</dbReference>
<dbReference type="GO" id="GO:0003677">
    <property type="term" value="F:DNA binding"/>
    <property type="evidence" value="ECO:0007669"/>
    <property type="project" value="UniProtKB-KW"/>
</dbReference>
<feature type="compositionally biased region" description="Pro residues" evidence="6">
    <location>
        <begin position="210"/>
        <end position="221"/>
    </location>
</feature>
<name>A0AAV7EPX2_ARIFI</name>
<dbReference type="Proteomes" id="UP000825729">
    <property type="component" value="Unassembled WGS sequence"/>
</dbReference>
<evidence type="ECO:0000259" key="7">
    <source>
        <dbReference type="PROSITE" id="PS51032"/>
    </source>
</evidence>
<keyword evidence="2" id="KW-0805">Transcription regulation</keyword>
<dbReference type="PANTHER" id="PTHR31190">
    <property type="entry name" value="DNA-BINDING DOMAIN"/>
    <property type="match status" value="1"/>
</dbReference>
<evidence type="ECO:0000256" key="2">
    <source>
        <dbReference type="ARBA" id="ARBA00023015"/>
    </source>
</evidence>
<feature type="compositionally biased region" description="Basic residues" evidence="6">
    <location>
        <begin position="135"/>
        <end position="147"/>
    </location>
</feature>
<protein>
    <recommendedName>
        <fullName evidence="7">AP2/ERF domain-containing protein</fullName>
    </recommendedName>
</protein>
<feature type="region of interest" description="Disordered" evidence="6">
    <location>
        <begin position="196"/>
        <end position="247"/>
    </location>
</feature>
<feature type="region of interest" description="Disordered" evidence="6">
    <location>
        <begin position="1"/>
        <end position="41"/>
    </location>
</feature>
<dbReference type="FunFam" id="3.30.730.10:FF:000001">
    <property type="entry name" value="Ethylene-responsive transcription factor 2"/>
    <property type="match status" value="1"/>
</dbReference>
<dbReference type="GO" id="GO:0009873">
    <property type="term" value="P:ethylene-activated signaling pathway"/>
    <property type="evidence" value="ECO:0007669"/>
    <property type="project" value="InterPro"/>
</dbReference>
<feature type="region of interest" description="Disordered" evidence="6">
    <location>
        <begin position="60"/>
        <end position="93"/>
    </location>
</feature>
<feature type="compositionally biased region" description="Low complexity" evidence="6">
    <location>
        <begin position="60"/>
        <end position="76"/>
    </location>
</feature>
<reference evidence="8 9" key="1">
    <citation type="submission" date="2021-07" db="EMBL/GenBank/DDBJ databases">
        <title>The Aristolochia fimbriata genome: insights into angiosperm evolution, floral development and chemical biosynthesis.</title>
        <authorList>
            <person name="Jiao Y."/>
        </authorList>
    </citation>
    <scope>NUCLEOTIDE SEQUENCE [LARGE SCALE GENOMIC DNA]</scope>
    <source>
        <strain evidence="8">IBCAS-2021</strain>
        <tissue evidence="8">Leaf</tissue>
    </source>
</reference>
<keyword evidence="3" id="KW-0238">DNA-binding</keyword>
<feature type="region of interest" description="Disordered" evidence="6">
    <location>
        <begin position="283"/>
        <end position="355"/>
    </location>
</feature>
<dbReference type="Pfam" id="PF00847">
    <property type="entry name" value="AP2"/>
    <property type="match status" value="1"/>
</dbReference>
<gene>
    <name evidence="8" type="ORF">H6P81_010843</name>
</gene>
<evidence type="ECO:0000256" key="5">
    <source>
        <dbReference type="ARBA" id="ARBA00023242"/>
    </source>
</evidence>
<dbReference type="PROSITE" id="PS51032">
    <property type="entry name" value="AP2_ERF"/>
    <property type="match status" value="1"/>
</dbReference>
<dbReference type="GO" id="GO:0005634">
    <property type="term" value="C:nucleus"/>
    <property type="evidence" value="ECO:0007669"/>
    <property type="project" value="UniProtKB-SubCell"/>
</dbReference>
<dbReference type="SUPFAM" id="SSF54171">
    <property type="entry name" value="DNA-binding domain"/>
    <property type="match status" value="1"/>
</dbReference>
<evidence type="ECO:0000313" key="8">
    <source>
        <dbReference type="EMBL" id="KAG9450878.1"/>
    </source>
</evidence>
<dbReference type="InterPro" id="IPR016177">
    <property type="entry name" value="DNA-bd_dom_sf"/>
</dbReference>
<dbReference type="GO" id="GO:0003700">
    <property type="term" value="F:DNA-binding transcription factor activity"/>
    <property type="evidence" value="ECO:0007669"/>
    <property type="project" value="InterPro"/>
</dbReference>
<feature type="compositionally biased region" description="Pro residues" evidence="6">
    <location>
        <begin position="77"/>
        <end position="86"/>
    </location>
</feature>
<dbReference type="PANTHER" id="PTHR31190:SF181">
    <property type="entry name" value="OS02G0764700 PROTEIN"/>
    <property type="match status" value="1"/>
</dbReference>
<evidence type="ECO:0000256" key="6">
    <source>
        <dbReference type="SAM" id="MobiDB-lite"/>
    </source>
</evidence>
<dbReference type="Gene3D" id="3.30.730.10">
    <property type="entry name" value="AP2/ERF domain"/>
    <property type="match status" value="1"/>
</dbReference>
<sequence length="355" mass="39093">MAEQRGHLRKTQRALKRRATEPKPPDVCPSSPELGFSQLKMDRERETSIMVSALVRVISGESGSASSPPSVGTCSSSPPPPPPPPGLDTGAHGDAVATDVCRSCGRGVDGCLGCQFFPDDDDDNEDRNNDITSSRPRKKKTIKFRGVRQRPWGKWAAEIRDPRSATRKWLGTFATAEEAARAYDRAAIEFRGARAKLNFPFPDPEDAEPEPPPSPPPPPHQQGPNRPLSVPHSLSEEDQSGKDFWVDILRGEDEFMRSTMSVEQPQPPFVYPETSAAVTAGFSTVPTRPKRKSEQSASQPARGHPRNEGEDDYTCRILKQTTQARDPRWQGPFLPSEAHVQNPKALTVQAGRFSQ</sequence>
<dbReference type="InterPro" id="IPR001471">
    <property type="entry name" value="AP2/ERF_dom"/>
</dbReference>
<dbReference type="EMBL" id="JAINDJ010000004">
    <property type="protein sequence ID" value="KAG9450878.1"/>
    <property type="molecule type" value="Genomic_DNA"/>
</dbReference>
<accession>A0AAV7EPX2</accession>
<dbReference type="PRINTS" id="PR00367">
    <property type="entry name" value="ETHRSPELEMNT"/>
</dbReference>
<evidence type="ECO:0000256" key="1">
    <source>
        <dbReference type="ARBA" id="ARBA00004123"/>
    </source>
</evidence>
<evidence type="ECO:0000313" key="9">
    <source>
        <dbReference type="Proteomes" id="UP000825729"/>
    </source>
</evidence>
<keyword evidence="4" id="KW-0804">Transcription</keyword>
<keyword evidence="5" id="KW-0539">Nucleus</keyword>
<proteinExistence type="predicted"/>